<feature type="region of interest" description="Disordered" evidence="1">
    <location>
        <begin position="457"/>
        <end position="480"/>
    </location>
</feature>
<dbReference type="OrthoDB" id="5319015at2759"/>
<dbReference type="Proteomes" id="UP000799753">
    <property type="component" value="Unassembled WGS sequence"/>
</dbReference>
<reference evidence="3" key="1">
    <citation type="journal article" date="2020" name="Stud. Mycol.">
        <title>101 Dothideomycetes genomes: a test case for predicting lifestyles and emergence of pathogens.</title>
        <authorList>
            <person name="Haridas S."/>
            <person name="Albert R."/>
            <person name="Binder M."/>
            <person name="Bloem J."/>
            <person name="Labutti K."/>
            <person name="Salamov A."/>
            <person name="Andreopoulos B."/>
            <person name="Baker S."/>
            <person name="Barry K."/>
            <person name="Bills G."/>
            <person name="Bluhm B."/>
            <person name="Cannon C."/>
            <person name="Castanera R."/>
            <person name="Culley D."/>
            <person name="Daum C."/>
            <person name="Ezra D."/>
            <person name="Gonzalez J."/>
            <person name="Henrissat B."/>
            <person name="Kuo A."/>
            <person name="Liang C."/>
            <person name="Lipzen A."/>
            <person name="Lutzoni F."/>
            <person name="Magnuson J."/>
            <person name="Mondo S."/>
            <person name="Nolan M."/>
            <person name="Ohm R."/>
            <person name="Pangilinan J."/>
            <person name="Park H.-J."/>
            <person name="Ramirez L."/>
            <person name="Alfaro M."/>
            <person name="Sun H."/>
            <person name="Tritt A."/>
            <person name="Yoshinaga Y."/>
            <person name="Zwiers L.-H."/>
            <person name="Turgeon B."/>
            <person name="Goodwin S."/>
            <person name="Spatafora J."/>
            <person name="Crous P."/>
            <person name="Grigoriev I."/>
        </authorList>
    </citation>
    <scope>NUCLEOTIDE SEQUENCE</scope>
    <source>
        <strain evidence="3">CBS 473.64</strain>
    </source>
</reference>
<proteinExistence type="predicted"/>
<dbReference type="InterPro" id="IPR056196">
    <property type="entry name" value="Mmc1_C"/>
</dbReference>
<evidence type="ECO:0000256" key="1">
    <source>
        <dbReference type="SAM" id="MobiDB-lite"/>
    </source>
</evidence>
<name>A0A6A6SGB3_9PLEO</name>
<sequence length="630" mass="69264">MPPWMVFAPRYTFACRRTAIEPSARVLYRHNASNLRPLNLRARSASTHVSPTAINFRPNIPPENKELHEALSGLGAAAEQYVSLSRLQLALSGLGVNGSRAVTRVAVLGLNSQVGAQKLARLLVADPLGVEGQWERELEKVGETDASAVLLRFGDEPDAHPPSPLYKVLSVPSRVLNMHNLEILVSTLNVNLASTITSATTESSRDSVLVPKLQAISARGQPVPYPVHKTLILGEGLDSAIAFGKFTADSTKDAGDMVKVAIDLPPPSKEIETAQEGVSTPVNIDAGMEALSALRKSVQNATIFEKNWFASNLPTLSKWLVRNIQSTASGPLKPAHRALISSLLDEIETNITRADTQQLNLLASSTAMTQKQVATEMIQNLEAWAEKGHEELRDSLDEAFHNKSWSRLKWWKLWWRVDDVGMMLEEALERRWLLKTEKNAVYLAGRMKQAGFAEDVTQIPPTSDPVSEPTPDLPNPETDLTTDVKLQVPWPSLITTARAALLSSTLPPLQALAQRLILSTVSTTSISSALSALLYVSVSSFSVFEASAIAALGVTISLRRMQQVWENAREHWARNVREEGRQTLKAVESDVRVIIRGKKNPVEQMEGVEERKVAREAVANVREALEKMER</sequence>
<dbReference type="PANTHER" id="PTHR38644:SF1">
    <property type="entry name" value="EXPRESSED PROTEIN"/>
    <property type="match status" value="1"/>
</dbReference>
<dbReference type="AlphaFoldDB" id="A0A6A6SGB3"/>
<organism evidence="3 4">
    <name type="scientific">Massarina eburnea CBS 473.64</name>
    <dbReference type="NCBI Taxonomy" id="1395130"/>
    <lineage>
        <taxon>Eukaryota</taxon>
        <taxon>Fungi</taxon>
        <taxon>Dikarya</taxon>
        <taxon>Ascomycota</taxon>
        <taxon>Pezizomycotina</taxon>
        <taxon>Dothideomycetes</taxon>
        <taxon>Pleosporomycetidae</taxon>
        <taxon>Pleosporales</taxon>
        <taxon>Massarineae</taxon>
        <taxon>Massarinaceae</taxon>
        <taxon>Massarina</taxon>
    </lineage>
</organism>
<gene>
    <name evidence="3" type="ORF">P280DRAFT_494923</name>
</gene>
<keyword evidence="4" id="KW-1185">Reference proteome</keyword>
<feature type="domain" description="Mmc1 C-terminal" evidence="2">
    <location>
        <begin position="379"/>
        <end position="581"/>
    </location>
</feature>
<protein>
    <recommendedName>
        <fullName evidence="2">Mmc1 C-terminal domain-containing protein</fullName>
    </recommendedName>
</protein>
<dbReference type="Pfam" id="PF23868">
    <property type="entry name" value="Mmc1_C"/>
    <property type="match status" value="1"/>
</dbReference>
<accession>A0A6A6SGB3</accession>
<evidence type="ECO:0000313" key="3">
    <source>
        <dbReference type="EMBL" id="KAF2646580.1"/>
    </source>
</evidence>
<dbReference type="EMBL" id="MU006776">
    <property type="protein sequence ID" value="KAF2646580.1"/>
    <property type="molecule type" value="Genomic_DNA"/>
</dbReference>
<evidence type="ECO:0000259" key="2">
    <source>
        <dbReference type="Pfam" id="PF23868"/>
    </source>
</evidence>
<dbReference type="PANTHER" id="PTHR38644">
    <property type="entry name" value="EXPRESSED PROTEIN"/>
    <property type="match status" value="1"/>
</dbReference>
<dbReference type="Pfam" id="PF23867">
    <property type="entry name" value="Mmc1_N"/>
    <property type="match status" value="1"/>
</dbReference>
<evidence type="ECO:0000313" key="4">
    <source>
        <dbReference type="Proteomes" id="UP000799753"/>
    </source>
</evidence>